<keyword evidence="3" id="KW-1185">Reference proteome</keyword>
<gene>
    <name evidence="2" type="ORF">EV216_12060</name>
</gene>
<evidence type="ECO:0000256" key="1">
    <source>
        <dbReference type="SAM" id="SignalP"/>
    </source>
</evidence>
<dbReference type="AlphaFoldDB" id="A0A4R1YPM3"/>
<accession>A0A4R1YPM3</accession>
<protein>
    <recommendedName>
        <fullName evidence="4">Lipoprotein</fullName>
    </recommendedName>
</protein>
<evidence type="ECO:0008006" key="4">
    <source>
        <dbReference type="Google" id="ProtNLM"/>
    </source>
</evidence>
<feature type="chain" id="PRO_5020907191" description="Lipoprotein" evidence="1">
    <location>
        <begin position="31"/>
        <end position="55"/>
    </location>
</feature>
<reference evidence="2 3" key="1">
    <citation type="submission" date="2019-03" db="EMBL/GenBank/DDBJ databases">
        <title>Genomic Encyclopedia of Type Strains, Phase IV (KMG-IV): sequencing the most valuable type-strain genomes for metagenomic binning, comparative biology and taxonomic classification.</title>
        <authorList>
            <person name="Goeker M."/>
        </authorList>
    </citation>
    <scope>NUCLEOTIDE SEQUENCE [LARGE SCALE GENOMIC DNA]</scope>
    <source>
        <strain evidence="2 3">DSM 21153</strain>
    </source>
</reference>
<keyword evidence="1" id="KW-0732">Signal</keyword>
<dbReference type="Proteomes" id="UP000295277">
    <property type="component" value="Unassembled WGS sequence"/>
</dbReference>
<dbReference type="EMBL" id="SLVM01000020">
    <property type="protein sequence ID" value="TCM80547.1"/>
    <property type="molecule type" value="Genomic_DNA"/>
</dbReference>
<sequence>MREGKQVITFGPLRKTLLGLSLLGFLTACADAPVEECEPGVSGISEMGTVTYPGC</sequence>
<evidence type="ECO:0000313" key="3">
    <source>
        <dbReference type="Proteomes" id="UP000295277"/>
    </source>
</evidence>
<evidence type="ECO:0000313" key="2">
    <source>
        <dbReference type="EMBL" id="TCM80547.1"/>
    </source>
</evidence>
<feature type="signal peptide" evidence="1">
    <location>
        <begin position="1"/>
        <end position="30"/>
    </location>
</feature>
<dbReference type="PROSITE" id="PS51257">
    <property type="entry name" value="PROKAR_LIPOPROTEIN"/>
    <property type="match status" value="1"/>
</dbReference>
<name>A0A4R1YPM3_9RHOB</name>
<proteinExistence type="predicted"/>
<comment type="caution">
    <text evidence="2">The sequence shown here is derived from an EMBL/GenBank/DDBJ whole genome shotgun (WGS) entry which is preliminary data.</text>
</comment>
<organism evidence="2 3">
    <name type="scientific">Rhodovulum steppense</name>
    <dbReference type="NCBI Taxonomy" id="540251"/>
    <lineage>
        <taxon>Bacteria</taxon>
        <taxon>Pseudomonadati</taxon>
        <taxon>Pseudomonadota</taxon>
        <taxon>Alphaproteobacteria</taxon>
        <taxon>Rhodobacterales</taxon>
        <taxon>Paracoccaceae</taxon>
        <taxon>Rhodovulum</taxon>
    </lineage>
</organism>